<keyword evidence="3" id="KW-1185">Reference proteome</keyword>
<name>A0A7W7R481_KITKI</name>
<dbReference type="Proteomes" id="UP000540506">
    <property type="component" value="Unassembled WGS sequence"/>
</dbReference>
<feature type="signal peptide" evidence="1">
    <location>
        <begin position="1"/>
        <end position="27"/>
    </location>
</feature>
<evidence type="ECO:0000313" key="2">
    <source>
        <dbReference type="EMBL" id="MBB4925086.1"/>
    </source>
</evidence>
<keyword evidence="1" id="KW-0732">Signal</keyword>
<dbReference type="AlphaFoldDB" id="A0A7W7R481"/>
<comment type="caution">
    <text evidence="2">The sequence shown here is derived from an EMBL/GenBank/DDBJ whole genome shotgun (WGS) entry which is preliminary data.</text>
</comment>
<dbReference type="EMBL" id="JACHJV010000001">
    <property type="protein sequence ID" value="MBB4925086.1"/>
    <property type="molecule type" value="Genomic_DNA"/>
</dbReference>
<evidence type="ECO:0000256" key="1">
    <source>
        <dbReference type="SAM" id="SignalP"/>
    </source>
</evidence>
<accession>A0A7W7R481</accession>
<organism evidence="2 3">
    <name type="scientific">Kitasatospora kifunensis</name>
    <name type="common">Streptomyces kifunensis</name>
    <dbReference type="NCBI Taxonomy" id="58351"/>
    <lineage>
        <taxon>Bacteria</taxon>
        <taxon>Bacillati</taxon>
        <taxon>Actinomycetota</taxon>
        <taxon>Actinomycetes</taxon>
        <taxon>Kitasatosporales</taxon>
        <taxon>Streptomycetaceae</taxon>
        <taxon>Kitasatospora</taxon>
    </lineage>
</organism>
<evidence type="ECO:0008006" key="4">
    <source>
        <dbReference type="Google" id="ProtNLM"/>
    </source>
</evidence>
<protein>
    <recommendedName>
        <fullName evidence="4">Secreted protein</fullName>
    </recommendedName>
</protein>
<feature type="chain" id="PRO_5030575899" description="Secreted protein" evidence="1">
    <location>
        <begin position="28"/>
        <end position="222"/>
    </location>
</feature>
<sequence>MKLSKRTGVLLLAVGASAIAGQGAASAAGAQPMTPGQVAAIENGLATKTVPLRIPLETVRDHAPMLPLGGDVHGELPASPVLPPVQGGPEKHEMVPDKVVPALNFSKVGPSLGSDLPLPALADGVRPGNLDLDAPAAPLKAVGPAVGLGHPLSFVEGADGQLKDGSLSTGDLDPRVLPGAIAAGPDAKASLGGPDRHVSMLQTAQNLLDTTAAAAQEATSQG</sequence>
<evidence type="ECO:0000313" key="3">
    <source>
        <dbReference type="Proteomes" id="UP000540506"/>
    </source>
</evidence>
<dbReference type="RefSeq" id="WP_184936993.1">
    <property type="nucleotide sequence ID" value="NZ_JACHJV010000001.1"/>
</dbReference>
<proteinExistence type="predicted"/>
<reference evidence="2 3" key="1">
    <citation type="submission" date="2020-08" db="EMBL/GenBank/DDBJ databases">
        <title>Sequencing the genomes of 1000 actinobacteria strains.</title>
        <authorList>
            <person name="Klenk H.-P."/>
        </authorList>
    </citation>
    <scope>NUCLEOTIDE SEQUENCE [LARGE SCALE GENOMIC DNA]</scope>
    <source>
        <strain evidence="2 3">DSM 41654</strain>
    </source>
</reference>
<gene>
    <name evidence="2" type="ORF">FHR34_004079</name>
</gene>